<feature type="binding site" evidence="7">
    <location>
        <begin position="207"/>
        <end position="211"/>
    </location>
    <ligand>
        <name>ATP</name>
        <dbReference type="ChEBI" id="CHEBI:30616"/>
    </ligand>
</feature>
<dbReference type="PROSITE" id="PS01075">
    <property type="entry name" value="ACETATE_KINASE_1"/>
    <property type="match status" value="1"/>
</dbReference>
<comment type="catalytic activity">
    <reaction evidence="7">
        <text>acetate + ATP = acetyl phosphate + ADP</text>
        <dbReference type="Rhea" id="RHEA:11352"/>
        <dbReference type="ChEBI" id="CHEBI:22191"/>
        <dbReference type="ChEBI" id="CHEBI:30089"/>
        <dbReference type="ChEBI" id="CHEBI:30616"/>
        <dbReference type="ChEBI" id="CHEBI:456216"/>
        <dbReference type="EC" id="2.7.2.1"/>
    </reaction>
</comment>
<sequence length="399" mass="43128">MKVLVVNCGSSSLKYQLIDMVTEEALAVGLVERIGIQGSVLIQKANNEKYKIEEEMPNHKIAIELVLKALVDSEHGVIKDLSEISASGHRIVSGGEKYADSVLINEDVMRVIEDCVKLAPLHNPAHILGINACEELMPGTPMVAVFDTAFHQTMPEEAYMYALPYEFYEEHKIRRYGAHGTSHKFVAKEAATFLGKDMSELKIITCHLGNGASISAVKNGKCIDTSMGFTPLAGLVMGTRCGDIDPAIVTFMITELGMTASEANETLNKKSGVLGISGVGSDFRDLEAAANEGNKRAILALDMFHYRVKKYIGSYAAAMGGVDCILFTGGIGENGPETRESICADLAYLGAEFNTDTNKGLRGKLADISTENSKVKILVVPTNEELMIARDTKEIVSAL</sequence>
<comment type="similarity">
    <text evidence="1 7 8">Belongs to the acetokinase family.</text>
</comment>
<keyword evidence="5 7" id="KW-0418">Kinase</keyword>
<dbReference type="GO" id="GO:0000287">
    <property type="term" value="F:magnesium ion binding"/>
    <property type="evidence" value="ECO:0007669"/>
    <property type="project" value="UniProtKB-UniRule"/>
</dbReference>
<keyword evidence="3 7" id="KW-0808">Transferase</keyword>
<evidence type="ECO:0000256" key="1">
    <source>
        <dbReference type="ARBA" id="ARBA00008748"/>
    </source>
</evidence>
<dbReference type="PIRSF" id="PIRSF000722">
    <property type="entry name" value="Acetate_prop_kin"/>
    <property type="match status" value="1"/>
</dbReference>
<keyword evidence="6 7" id="KW-0067">ATP-binding</keyword>
<dbReference type="PRINTS" id="PR00471">
    <property type="entry name" value="ACETATEKNASE"/>
</dbReference>
<comment type="subcellular location">
    <subcellularLocation>
        <location evidence="7">Cytoplasm</location>
    </subcellularLocation>
</comment>
<keyword evidence="10" id="KW-1185">Reference proteome</keyword>
<organism evidence="9 10">
    <name type="scientific">Clostridium grantii DSM 8605</name>
    <dbReference type="NCBI Taxonomy" id="1121316"/>
    <lineage>
        <taxon>Bacteria</taxon>
        <taxon>Bacillati</taxon>
        <taxon>Bacillota</taxon>
        <taxon>Clostridia</taxon>
        <taxon>Eubacteriales</taxon>
        <taxon>Clostridiaceae</taxon>
        <taxon>Clostridium</taxon>
    </lineage>
</organism>
<keyword evidence="7" id="KW-0460">Magnesium</keyword>
<evidence type="ECO:0000256" key="8">
    <source>
        <dbReference type="RuleBase" id="RU003835"/>
    </source>
</evidence>
<feature type="binding site" evidence="7">
    <location>
        <position position="7"/>
    </location>
    <ligand>
        <name>Mg(2+)</name>
        <dbReference type="ChEBI" id="CHEBI:18420"/>
    </ligand>
</feature>
<keyword evidence="2 7" id="KW-0963">Cytoplasm</keyword>
<dbReference type="PANTHER" id="PTHR21060">
    <property type="entry name" value="ACETATE KINASE"/>
    <property type="match status" value="1"/>
</dbReference>
<dbReference type="SUPFAM" id="SSF53067">
    <property type="entry name" value="Actin-like ATPase domain"/>
    <property type="match status" value="2"/>
</dbReference>
<dbReference type="STRING" id="1121316.SAMN02745207_00303"/>
<dbReference type="InterPro" id="IPR023865">
    <property type="entry name" value="Aliphatic_acid_kinase_CS"/>
</dbReference>
<feature type="binding site" evidence="7">
    <location>
        <begin position="330"/>
        <end position="334"/>
    </location>
    <ligand>
        <name>ATP</name>
        <dbReference type="ChEBI" id="CHEBI:30616"/>
    </ligand>
</feature>
<feature type="binding site" evidence="7">
    <location>
        <position position="384"/>
    </location>
    <ligand>
        <name>Mg(2+)</name>
        <dbReference type="ChEBI" id="CHEBI:18420"/>
    </ligand>
</feature>
<proteinExistence type="inferred from homology"/>
<feature type="binding site" evidence="7">
    <location>
        <begin position="282"/>
        <end position="284"/>
    </location>
    <ligand>
        <name>ATP</name>
        <dbReference type="ChEBI" id="CHEBI:30616"/>
    </ligand>
</feature>
<feature type="site" description="Transition state stabilizer" evidence="7">
    <location>
        <position position="240"/>
    </location>
</feature>
<dbReference type="GO" id="GO:0005737">
    <property type="term" value="C:cytoplasm"/>
    <property type="evidence" value="ECO:0007669"/>
    <property type="project" value="UniProtKB-SubCell"/>
</dbReference>
<comment type="subunit">
    <text evidence="7">Homodimer.</text>
</comment>
<feature type="active site" description="Proton donor/acceptor" evidence="7">
    <location>
        <position position="147"/>
    </location>
</feature>
<dbReference type="Proteomes" id="UP000184447">
    <property type="component" value="Unassembled WGS sequence"/>
</dbReference>
<dbReference type="GO" id="GO:0008776">
    <property type="term" value="F:acetate kinase activity"/>
    <property type="evidence" value="ECO:0007669"/>
    <property type="project" value="UniProtKB-UniRule"/>
</dbReference>
<dbReference type="InterPro" id="IPR043129">
    <property type="entry name" value="ATPase_NBD"/>
</dbReference>
<evidence type="ECO:0000256" key="7">
    <source>
        <dbReference type="HAMAP-Rule" id="MF_00020"/>
    </source>
</evidence>
<dbReference type="GO" id="GO:0005524">
    <property type="term" value="F:ATP binding"/>
    <property type="evidence" value="ECO:0007669"/>
    <property type="project" value="UniProtKB-KW"/>
</dbReference>
<evidence type="ECO:0000313" key="9">
    <source>
        <dbReference type="EMBL" id="SHH17746.1"/>
    </source>
</evidence>
<name>A0A1M5QV49_9CLOT</name>
<dbReference type="Pfam" id="PF00871">
    <property type="entry name" value="Acetate_kinase"/>
    <property type="match status" value="1"/>
</dbReference>
<evidence type="ECO:0000256" key="2">
    <source>
        <dbReference type="ARBA" id="ARBA00022490"/>
    </source>
</evidence>
<feature type="site" description="Transition state stabilizer" evidence="7">
    <location>
        <position position="179"/>
    </location>
</feature>
<evidence type="ECO:0000256" key="3">
    <source>
        <dbReference type="ARBA" id="ARBA00022679"/>
    </source>
</evidence>
<dbReference type="PANTHER" id="PTHR21060:SF15">
    <property type="entry name" value="ACETATE KINASE-RELATED"/>
    <property type="match status" value="1"/>
</dbReference>
<reference evidence="9 10" key="1">
    <citation type="submission" date="2016-11" db="EMBL/GenBank/DDBJ databases">
        <authorList>
            <person name="Jaros S."/>
            <person name="Januszkiewicz K."/>
            <person name="Wedrychowicz H."/>
        </authorList>
    </citation>
    <scope>NUCLEOTIDE SEQUENCE [LARGE SCALE GENOMIC DNA]</scope>
    <source>
        <strain evidence="9 10">DSM 8605</strain>
    </source>
</reference>
<dbReference type="UniPathway" id="UPA00340">
    <property type="reaction ID" value="UER00458"/>
</dbReference>
<feature type="binding site" evidence="7">
    <location>
        <position position="90"/>
    </location>
    <ligand>
        <name>substrate</name>
    </ligand>
</feature>
<evidence type="ECO:0000256" key="4">
    <source>
        <dbReference type="ARBA" id="ARBA00022741"/>
    </source>
</evidence>
<dbReference type="HAMAP" id="MF_00020">
    <property type="entry name" value="Acetate_kinase"/>
    <property type="match status" value="1"/>
</dbReference>
<evidence type="ECO:0000256" key="5">
    <source>
        <dbReference type="ARBA" id="ARBA00022777"/>
    </source>
</evidence>
<comment type="cofactor">
    <cofactor evidence="7">
        <name>Mg(2+)</name>
        <dbReference type="ChEBI" id="CHEBI:18420"/>
    </cofactor>
    <cofactor evidence="7">
        <name>Mn(2+)</name>
        <dbReference type="ChEBI" id="CHEBI:29035"/>
    </cofactor>
    <text evidence="7">Mg(2+). Can also accept Mn(2+).</text>
</comment>
<dbReference type="AlphaFoldDB" id="A0A1M5QV49"/>
<protein>
    <recommendedName>
        <fullName evidence="7">Acetate kinase</fullName>
        <ecNumber evidence="7">2.7.2.1</ecNumber>
    </recommendedName>
    <alternativeName>
        <fullName evidence="7">Acetokinase</fullName>
    </alternativeName>
</protein>
<dbReference type="InterPro" id="IPR004372">
    <property type="entry name" value="Ac/propionate_kinase"/>
</dbReference>
<dbReference type="GO" id="GO:0006083">
    <property type="term" value="P:acetate metabolic process"/>
    <property type="evidence" value="ECO:0007669"/>
    <property type="project" value="TreeGrafter"/>
</dbReference>
<dbReference type="PROSITE" id="PS01076">
    <property type="entry name" value="ACETATE_KINASE_2"/>
    <property type="match status" value="1"/>
</dbReference>
<comment type="pathway">
    <text evidence="7">Metabolic intermediate biosynthesis; acetyl-CoA biosynthesis; acetyl-CoA from acetate: step 1/2.</text>
</comment>
<gene>
    <name evidence="7" type="primary">ackA</name>
    <name evidence="9" type="ORF">SAMN02745207_00303</name>
</gene>
<dbReference type="RefSeq" id="WP_073336256.1">
    <property type="nucleotide sequence ID" value="NZ_FQXM01000002.1"/>
</dbReference>
<dbReference type="NCBIfam" id="TIGR00016">
    <property type="entry name" value="ackA"/>
    <property type="match status" value="1"/>
</dbReference>
<dbReference type="Gene3D" id="3.30.420.40">
    <property type="match status" value="2"/>
</dbReference>
<dbReference type="CDD" id="cd24010">
    <property type="entry name" value="ASKHA_NBD_AcK_PK"/>
    <property type="match status" value="1"/>
</dbReference>
<dbReference type="EMBL" id="FQXM01000002">
    <property type="protein sequence ID" value="SHH17746.1"/>
    <property type="molecule type" value="Genomic_DNA"/>
</dbReference>
<keyword evidence="7" id="KW-0479">Metal-binding</keyword>
<evidence type="ECO:0000256" key="6">
    <source>
        <dbReference type="ARBA" id="ARBA00022840"/>
    </source>
</evidence>
<comment type="function">
    <text evidence="7">Catalyzes the formation of acetyl phosphate from acetate and ATP. Can also catalyze the reverse reaction.</text>
</comment>
<keyword evidence="4 7" id="KW-0547">Nucleotide-binding</keyword>
<feature type="binding site" evidence="7">
    <location>
        <position position="14"/>
    </location>
    <ligand>
        <name>ATP</name>
        <dbReference type="ChEBI" id="CHEBI:30616"/>
    </ligand>
</feature>
<dbReference type="OrthoDB" id="9802453at2"/>
<dbReference type="GO" id="GO:0006085">
    <property type="term" value="P:acetyl-CoA biosynthetic process"/>
    <property type="evidence" value="ECO:0007669"/>
    <property type="project" value="UniProtKB-UniRule"/>
</dbReference>
<dbReference type="InterPro" id="IPR000890">
    <property type="entry name" value="Aliphatic_acid_kin_short-chain"/>
</dbReference>
<evidence type="ECO:0000313" key="10">
    <source>
        <dbReference type="Proteomes" id="UP000184447"/>
    </source>
</evidence>
<accession>A0A1M5QV49</accession>
<dbReference type="EC" id="2.7.2.1" evidence="7"/>